<keyword evidence="1" id="KW-1133">Transmembrane helix</keyword>
<name>A0AB35MG26_9MICO</name>
<dbReference type="Proteomes" id="UP001172756">
    <property type="component" value="Unassembled WGS sequence"/>
</dbReference>
<dbReference type="Pfam" id="PF19877">
    <property type="entry name" value="DUF6350"/>
    <property type="match status" value="1"/>
</dbReference>
<feature type="transmembrane region" description="Helical" evidence="1">
    <location>
        <begin position="322"/>
        <end position="341"/>
    </location>
</feature>
<dbReference type="InterPro" id="IPR045931">
    <property type="entry name" value="DUF6350"/>
</dbReference>
<gene>
    <name evidence="2" type="ORF">QQ002_04135</name>
</gene>
<feature type="transmembrane region" description="Helical" evidence="1">
    <location>
        <begin position="20"/>
        <end position="50"/>
    </location>
</feature>
<evidence type="ECO:0000256" key="1">
    <source>
        <dbReference type="SAM" id="Phobius"/>
    </source>
</evidence>
<feature type="transmembrane region" description="Helical" evidence="1">
    <location>
        <begin position="189"/>
        <end position="211"/>
    </location>
</feature>
<feature type="transmembrane region" description="Helical" evidence="1">
    <location>
        <begin position="361"/>
        <end position="383"/>
    </location>
</feature>
<feature type="transmembrane region" description="Helical" evidence="1">
    <location>
        <begin position="149"/>
        <end position="169"/>
    </location>
</feature>
<reference evidence="2 3" key="1">
    <citation type="submission" date="2023-06" db="EMBL/GenBank/DDBJ databases">
        <title>SYSU T0a273.</title>
        <authorList>
            <person name="Gao L."/>
            <person name="Fang B.-Z."/>
            <person name="Li W.-J."/>
        </authorList>
    </citation>
    <scope>NUCLEOTIDE SEQUENCE [LARGE SCALE GENOMIC DNA]</scope>
    <source>
        <strain evidence="2 3">SYSU T0a273</strain>
    </source>
</reference>
<dbReference type="AlphaFoldDB" id="A0AB35MG26"/>
<evidence type="ECO:0000313" key="2">
    <source>
        <dbReference type="EMBL" id="MDN4482728.1"/>
    </source>
</evidence>
<dbReference type="EMBL" id="JAUHQB010000002">
    <property type="protein sequence ID" value="MDN4482728.1"/>
    <property type="molecule type" value="Genomic_DNA"/>
</dbReference>
<accession>A0AB35MG26</accession>
<feature type="transmembrane region" description="Helical" evidence="1">
    <location>
        <begin position="291"/>
        <end position="310"/>
    </location>
</feature>
<evidence type="ECO:0000313" key="3">
    <source>
        <dbReference type="Proteomes" id="UP001172756"/>
    </source>
</evidence>
<keyword evidence="1" id="KW-0472">Membrane</keyword>
<feature type="transmembrane region" description="Helical" evidence="1">
    <location>
        <begin position="71"/>
        <end position="94"/>
    </location>
</feature>
<feature type="transmembrane region" description="Helical" evidence="1">
    <location>
        <begin position="114"/>
        <end position="137"/>
    </location>
</feature>
<keyword evidence="1" id="KW-0812">Transmembrane</keyword>
<sequence length="408" mass="40664">MPADAPAPSRLERLRDALPGWAGGVLTGIQGALLSYLVVLAPALAAIAGAPSLDGSATVDWGGASTVATHVWLLGHGVPVVAGGVTVSLVPLGLPLLSGLILAGVARRFATKSWISWALACASFAASAGLIAGLATAATDATGDSVARAMTVAAVIAAPAVAIGIWRAYGARLHLLDRLPGEVRGGLRLGLATLGLLWLAAGALSAAFAVLGRDGIAEMATGLGLDPLGAGALAIAELAYVPTMVAWALTWMIGPGFVVGTGSLYAPDTLTAGTVPEVPLLGALPTVAGGWWAWAPVGVVVIAAIVRIALRWRLGIDWASARAGGVALASVAVGLTAVTVLSRGSLGAPPLDVAGAEPVPVVILGTSLTALGYAAVWGTMLLWRWVRARTGASAPVVHEPAEARATAS</sequence>
<organism evidence="2 3">
    <name type="scientific">Demequina lignilytica</name>
    <dbReference type="NCBI Taxonomy" id="3051663"/>
    <lineage>
        <taxon>Bacteria</taxon>
        <taxon>Bacillati</taxon>
        <taxon>Actinomycetota</taxon>
        <taxon>Actinomycetes</taxon>
        <taxon>Micrococcales</taxon>
        <taxon>Demequinaceae</taxon>
        <taxon>Demequina</taxon>
    </lineage>
</organism>
<comment type="caution">
    <text evidence="2">The sequence shown here is derived from an EMBL/GenBank/DDBJ whole genome shotgun (WGS) entry which is preliminary data.</text>
</comment>
<protein>
    <submittedName>
        <fullName evidence="2">DUF6350 family protein</fullName>
    </submittedName>
</protein>
<proteinExistence type="predicted"/>
<dbReference type="RefSeq" id="WP_301159802.1">
    <property type="nucleotide sequence ID" value="NZ_JAUHQB010000002.1"/>
</dbReference>